<evidence type="ECO:0000256" key="5">
    <source>
        <dbReference type="ARBA" id="ARBA00022989"/>
    </source>
</evidence>
<accession>A0A239N0A3</accession>
<proteinExistence type="inferred from homology"/>
<dbReference type="SUPFAM" id="SSF161098">
    <property type="entry name" value="MetI-like"/>
    <property type="match status" value="1"/>
</dbReference>
<dbReference type="GO" id="GO:0005886">
    <property type="term" value="C:plasma membrane"/>
    <property type="evidence" value="ECO:0007669"/>
    <property type="project" value="UniProtKB-SubCell"/>
</dbReference>
<keyword evidence="10" id="KW-1185">Reference proteome</keyword>
<evidence type="ECO:0000256" key="3">
    <source>
        <dbReference type="ARBA" id="ARBA00022475"/>
    </source>
</evidence>
<evidence type="ECO:0000256" key="2">
    <source>
        <dbReference type="ARBA" id="ARBA00022448"/>
    </source>
</evidence>
<name>A0A239N0A3_9NOCA</name>
<organism evidence="9 10">
    <name type="scientific">Rhodococcoides kyotonense</name>
    <dbReference type="NCBI Taxonomy" id="398843"/>
    <lineage>
        <taxon>Bacteria</taxon>
        <taxon>Bacillati</taxon>
        <taxon>Actinomycetota</taxon>
        <taxon>Actinomycetes</taxon>
        <taxon>Mycobacteriales</taxon>
        <taxon>Nocardiaceae</taxon>
        <taxon>Rhodococcoides</taxon>
    </lineage>
</organism>
<evidence type="ECO:0000313" key="10">
    <source>
        <dbReference type="Proteomes" id="UP000198327"/>
    </source>
</evidence>
<dbReference type="PANTHER" id="PTHR43163">
    <property type="entry name" value="DIPEPTIDE TRANSPORT SYSTEM PERMEASE PROTEIN DPPB-RELATED"/>
    <property type="match status" value="1"/>
</dbReference>
<evidence type="ECO:0000256" key="1">
    <source>
        <dbReference type="ARBA" id="ARBA00004651"/>
    </source>
</evidence>
<dbReference type="OrthoDB" id="147639at2"/>
<evidence type="ECO:0000313" key="9">
    <source>
        <dbReference type="EMBL" id="SNT47854.1"/>
    </source>
</evidence>
<sequence length="313" mass="33649">MTRLIVNRVLFAIPVLLLMSIITYFLVSLIPGDAATVVLGEDATPERIAALNAQLNLDKPFYVQWWYWLTGAVHGDLGTSLYTGEDVSRVITQRVWPTVYVAGLATIAATVIGVVLGTWAAVKRGVWAKIVDVVAMCGISLPNFWIALLLVVLIAGRLELLPPLGYVPPQEDTSEFIRHIILPVSALAVAGIAIIAKQTRDSMAQALSRDFMKFMQANGISTRSLIFRHGLRHAAVAILTAMVACFVNLFGGTVALEAIFALPGLGSLVVITTTQHDLVTIQGAVLAYTVVVLAATLFGDIAHALLNPKARTQ</sequence>
<dbReference type="GO" id="GO:0055085">
    <property type="term" value="P:transmembrane transport"/>
    <property type="evidence" value="ECO:0007669"/>
    <property type="project" value="InterPro"/>
</dbReference>
<dbReference type="EMBL" id="FZOW01000025">
    <property type="protein sequence ID" value="SNT47854.1"/>
    <property type="molecule type" value="Genomic_DNA"/>
</dbReference>
<feature type="transmembrane region" description="Helical" evidence="7">
    <location>
        <begin position="234"/>
        <end position="265"/>
    </location>
</feature>
<keyword evidence="4 7" id="KW-0812">Transmembrane</keyword>
<keyword evidence="2 7" id="KW-0813">Transport</keyword>
<dbReference type="InterPro" id="IPR000515">
    <property type="entry name" value="MetI-like"/>
</dbReference>
<reference evidence="10" key="1">
    <citation type="submission" date="2017-06" db="EMBL/GenBank/DDBJ databases">
        <authorList>
            <person name="Varghese N."/>
            <person name="Submissions S."/>
        </authorList>
    </citation>
    <scope>NUCLEOTIDE SEQUENCE [LARGE SCALE GENOMIC DNA]</scope>
    <source>
        <strain evidence="10">JCM 23211</strain>
    </source>
</reference>
<dbReference type="AlphaFoldDB" id="A0A239N0A3"/>
<evidence type="ECO:0000256" key="7">
    <source>
        <dbReference type="RuleBase" id="RU363032"/>
    </source>
</evidence>
<feature type="domain" description="ABC transmembrane type-1" evidence="8">
    <location>
        <begin position="95"/>
        <end position="299"/>
    </location>
</feature>
<evidence type="ECO:0000256" key="6">
    <source>
        <dbReference type="ARBA" id="ARBA00023136"/>
    </source>
</evidence>
<dbReference type="Gene3D" id="1.10.3720.10">
    <property type="entry name" value="MetI-like"/>
    <property type="match status" value="1"/>
</dbReference>
<dbReference type="Pfam" id="PF19300">
    <property type="entry name" value="BPD_transp_1_N"/>
    <property type="match status" value="1"/>
</dbReference>
<dbReference type="CDD" id="cd06261">
    <property type="entry name" value="TM_PBP2"/>
    <property type="match status" value="1"/>
</dbReference>
<feature type="transmembrane region" description="Helical" evidence="7">
    <location>
        <begin position="9"/>
        <end position="30"/>
    </location>
</feature>
<evidence type="ECO:0000259" key="8">
    <source>
        <dbReference type="PROSITE" id="PS50928"/>
    </source>
</evidence>
<protein>
    <submittedName>
        <fullName evidence="9">Peptide/nickel transport system permease protein</fullName>
    </submittedName>
</protein>
<dbReference type="InterPro" id="IPR035906">
    <property type="entry name" value="MetI-like_sf"/>
</dbReference>
<feature type="transmembrane region" description="Helical" evidence="7">
    <location>
        <begin position="133"/>
        <end position="156"/>
    </location>
</feature>
<keyword evidence="3" id="KW-1003">Cell membrane</keyword>
<dbReference type="PANTHER" id="PTHR43163:SF6">
    <property type="entry name" value="DIPEPTIDE TRANSPORT SYSTEM PERMEASE PROTEIN DPPB-RELATED"/>
    <property type="match status" value="1"/>
</dbReference>
<keyword evidence="6 7" id="KW-0472">Membrane</keyword>
<feature type="transmembrane region" description="Helical" evidence="7">
    <location>
        <begin position="285"/>
        <end position="306"/>
    </location>
</feature>
<keyword evidence="5 7" id="KW-1133">Transmembrane helix</keyword>
<dbReference type="Pfam" id="PF00528">
    <property type="entry name" value="BPD_transp_1"/>
    <property type="match status" value="1"/>
</dbReference>
<feature type="transmembrane region" description="Helical" evidence="7">
    <location>
        <begin position="176"/>
        <end position="196"/>
    </location>
</feature>
<comment type="similarity">
    <text evidence="7">Belongs to the binding-protein-dependent transport system permease family.</text>
</comment>
<gene>
    <name evidence="9" type="ORF">SAMN05421642_12519</name>
</gene>
<dbReference type="InterPro" id="IPR045621">
    <property type="entry name" value="BPD_transp_1_N"/>
</dbReference>
<feature type="transmembrane region" description="Helical" evidence="7">
    <location>
        <begin position="99"/>
        <end position="121"/>
    </location>
</feature>
<dbReference type="Proteomes" id="UP000198327">
    <property type="component" value="Unassembled WGS sequence"/>
</dbReference>
<dbReference type="PROSITE" id="PS50928">
    <property type="entry name" value="ABC_TM1"/>
    <property type="match status" value="1"/>
</dbReference>
<evidence type="ECO:0000256" key="4">
    <source>
        <dbReference type="ARBA" id="ARBA00022692"/>
    </source>
</evidence>
<comment type="subcellular location">
    <subcellularLocation>
        <location evidence="1 7">Cell membrane</location>
        <topology evidence="1 7">Multi-pass membrane protein</topology>
    </subcellularLocation>
</comment>
<dbReference type="RefSeq" id="WP_089252108.1">
    <property type="nucleotide sequence ID" value="NZ_FZOW01000025.1"/>
</dbReference>